<name>A0A4U6W0E3_SETVI</name>
<dbReference type="Proteomes" id="UP000298652">
    <property type="component" value="Chromosome 2"/>
</dbReference>
<dbReference type="Gramene" id="TKW35838">
    <property type="protein sequence ID" value="TKW35838"/>
    <property type="gene ID" value="SEVIR_2G401550v2"/>
</dbReference>
<evidence type="ECO:0000313" key="3">
    <source>
        <dbReference type="Proteomes" id="UP000298652"/>
    </source>
</evidence>
<accession>A0A4U6W0E3</accession>
<keyword evidence="3" id="KW-1185">Reference proteome</keyword>
<dbReference type="EMBL" id="CM016553">
    <property type="protein sequence ID" value="TKW35838.1"/>
    <property type="molecule type" value="Genomic_DNA"/>
</dbReference>
<proteinExistence type="predicted"/>
<gene>
    <name evidence="2" type="ORF">SEVIR_2G401550v2</name>
</gene>
<reference evidence="2" key="1">
    <citation type="submission" date="2019-03" db="EMBL/GenBank/DDBJ databases">
        <title>WGS assembly of Setaria viridis.</title>
        <authorList>
            <person name="Huang P."/>
            <person name="Jenkins J."/>
            <person name="Grimwood J."/>
            <person name="Barry K."/>
            <person name="Healey A."/>
            <person name="Mamidi S."/>
            <person name="Sreedasyam A."/>
            <person name="Shu S."/>
            <person name="Feldman M."/>
            <person name="Wu J."/>
            <person name="Yu Y."/>
            <person name="Chen C."/>
            <person name="Johnson J."/>
            <person name="Rokhsar D."/>
            <person name="Baxter I."/>
            <person name="Schmutz J."/>
            <person name="Brutnell T."/>
            <person name="Kellogg E."/>
        </authorList>
    </citation>
    <scope>NUCLEOTIDE SEQUENCE [LARGE SCALE GENOMIC DNA]</scope>
</reference>
<organism evidence="2 3">
    <name type="scientific">Setaria viridis</name>
    <name type="common">Green bristlegrass</name>
    <name type="synonym">Setaria italica subsp. viridis</name>
    <dbReference type="NCBI Taxonomy" id="4556"/>
    <lineage>
        <taxon>Eukaryota</taxon>
        <taxon>Viridiplantae</taxon>
        <taxon>Streptophyta</taxon>
        <taxon>Embryophyta</taxon>
        <taxon>Tracheophyta</taxon>
        <taxon>Spermatophyta</taxon>
        <taxon>Magnoliopsida</taxon>
        <taxon>Liliopsida</taxon>
        <taxon>Poales</taxon>
        <taxon>Poaceae</taxon>
        <taxon>PACMAD clade</taxon>
        <taxon>Panicoideae</taxon>
        <taxon>Panicodae</taxon>
        <taxon>Paniceae</taxon>
        <taxon>Cenchrinae</taxon>
        <taxon>Setaria</taxon>
    </lineage>
</organism>
<evidence type="ECO:0000313" key="2">
    <source>
        <dbReference type="EMBL" id="TKW35838.1"/>
    </source>
</evidence>
<dbReference type="AlphaFoldDB" id="A0A4U6W0E3"/>
<feature type="compositionally biased region" description="Basic and acidic residues" evidence="1">
    <location>
        <begin position="71"/>
        <end position="85"/>
    </location>
</feature>
<sequence>MRTMGPRWGSPLGSPMKLLLLWMKQRLTPLPPEAPLLGCRAPESCRKEPPLEEKGKSNRRMALKGFGGEGRMLKKEEGARAWKKT</sequence>
<evidence type="ECO:0000256" key="1">
    <source>
        <dbReference type="SAM" id="MobiDB-lite"/>
    </source>
</evidence>
<protein>
    <submittedName>
        <fullName evidence="2">Uncharacterized protein</fullName>
    </submittedName>
</protein>
<feature type="region of interest" description="Disordered" evidence="1">
    <location>
        <begin position="65"/>
        <end position="85"/>
    </location>
</feature>